<comment type="similarity">
    <text evidence="2">Belongs to the castor/pollux (TC 1.A.1.23) family.</text>
</comment>
<feature type="transmembrane region" description="Helical" evidence="8">
    <location>
        <begin position="1747"/>
        <end position="1768"/>
    </location>
</feature>
<accession>A0A397D4N7</accession>
<name>A0A397D4N7_APHAT</name>
<comment type="subcellular location">
    <subcellularLocation>
        <location evidence="1">Endomembrane system</location>
        <topology evidence="1">Multi-pass membrane protein</topology>
    </subcellularLocation>
</comment>
<dbReference type="PANTHER" id="PTHR31563:SF10">
    <property type="entry name" value="ION CHANNEL POLLUX-RELATED"/>
    <property type="match status" value="1"/>
</dbReference>
<dbReference type="EMBL" id="QUTC01005341">
    <property type="protein sequence ID" value="RHY58702.1"/>
    <property type="molecule type" value="Genomic_DNA"/>
</dbReference>
<dbReference type="PROSITE" id="PS51201">
    <property type="entry name" value="RCK_N"/>
    <property type="match status" value="1"/>
</dbReference>
<keyword evidence="3" id="KW-0813">Transport</keyword>
<dbReference type="PANTHER" id="PTHR31563">
    <property type="entry name" value="ION CHANNEL POLLUX-RELATED"/>
    <property type="match status" value="1"/>
</dbReference>
<gene>
    <name evidence="10" type="ORF">DYB38_003350</name>
</gene>
<dbReference type="GO" id="GO:0012505">
    <property type="term" value="C:endomembrane system"/>
    <property type="evidence" value="ECO:0007669"/>
    <property type="project" value="UniProtKB-SubCell"/>
</dbReference>
<dbReference type="GO" id="GO:0006813">
    <property type="term" value="P:potassium ion transport"/>
    <property type="evidence" value="ECO:0007669"/>
    <property type="project" value="InterPro"/>
</dbReference>
<dbReference type="SMART" id="SM00060">
    <property type="entry name" value="FN3"/>
    <property type="match status" value="6"/>
</dbReference>
<dbReference type="Gene3D" id="3.40.50.720">
    <property type="entry name" value="NAD(P)-binding Rossmann-like Domain"/>
    <property type="match status" value="1"/>
</dbReference>
<sequence length="2084" mass="223245">MAGSHNLSAVDIWSSNQSLSLFLPSTDAIIVNVTDLAPFTSYDVWLTTEVKGSDGVLGAVLHSAEAFTTHAVAPDVVHVGCLPRGGTTTELLLGLRLQFPPNAFANVHESALRAVQYSLWYVADAATTSSVLYDAAGAIQNATNSTTRQAGQWHLSIPVHENNSVHIMAATDTTVDLHANVSGLTAGTNYSMAVVVETKGSHGLVGSVLSITGCGTHPFPPKLAAVLVAAQAQTTDTAVMQVSVEALTNVHYVLGTPAAFRQVPPPHSYTSLSTTYNASFVRFDTVSKVANVTSISLTDLNASTVYAVAVFAETVDSFGVYGPLSVPVTEFRTNDPAGNVTIVEAIPVLGTTTDISVKVHLTQPQNHVALCWKPAAPVAFTCLNHTGNIVVGNLTPDSTYELYVVASTLQRVESERSDLVTVSTHAPAPVIQGATLDRIDGRFDQLLATVATATSGWLHVGLFQTDALEGKPSFTIDGLVRRQWPAHHESVLHVSPGTTTVMLEHLAANTTYTLVVFGESASIPNGTQSNVYGDLHLVNVSTYALAPTILQSAALPQNATTDQLFLIANLSSPGRLHFMISDTDLHDPKVLKQPFQGQHMTPFVRRGIVDVTSQVWTTVNETRNGVNVTVDVALPIFNANHTIHGLAADTMYHVFLTTETFDSFGVFGALIAPHLATTHAPHPTFTSLSVVPTPGNPKSISLNLTLSRYGLVHYILLLRSLPFSSLEDNVTSSNGTEVLIPSEIESATLTGGQLQRASLAELGGGVLHNGSIPISRDEWAKVDTTTHKAFADLTSGATYELCVVAETDASNGVFGPVVCHVVTTFVDYSNATLLEDVMSAEPVPGRTDQVELTWRKLSMAKVVPYFVLAQGGHATFSTTSFGRTPFSQIRPGQHGVVAAGSLPKVEGTSDFYRIVVGDLDAHTAYSCYFSGETIDSFGVFTRVNNSFPVTTHAPPPVLSSYFARPASGNTTGVEVVLDVGCPKNVNCKDALVHVVVATTACANAPTAPFHLAHGCVLAYTVHNISIPGNSIAKQHLVFLEDAALLAPNTTYTIHIATETPHSDGVFSTVKTTSVTTHPTPPTFVDLAVRPKHASTTELVLNYQLSAPGVVHFIIGEDSKHIDVQSVYNISAKKTTSGEDWHKYPPQTIAYRRSLTVPTTSPHTEVLGYLTANTSYTVWVVAETAADANLYTPLAVFANVSTFAPAPLLLSHAASPTPGSTTQLRLQYTTNDVTGVVHCLVAASTLWTPTLTGPTSFGNRIGYNTNIVAQVSLGNESNVVDISVPFEDTNYTIVLVTETKHSNGVFGAVAQLDNIKSSAPAPVVLDVHITATDARTDSLTVNVRLDRAGTVHYSLTEANHPLAVTEPPPFVVANSTNVSFVTSGLRESTWYDVYLQTETLDSGGVVGSLVKVVSPVPTHGPPPVVLEEVDCSGAPNCDTLGREPCWLVSNTCGECREGYFGDEPGPSNGLCVAGTKKKGNFNLENGQHLTLVPGKKTIGIKVSGVKQPTPPSIAEVEVQSNTAAVDLCPANAHMSLETNRCECVEGYVMEHNACILQCPPNSSMSAPGRCQCDPGFVLDSLQTSCCVDMTEAAPVTENKEGKEKEEAKPPPPPWFVKLDLRHFSMDRFLYTLDTFISTKKGQTSMLVGFGLFLMVFCGLFYSLLPHGVPAGKHATITTVATEDIANVTVTVVNDSNATNATTTAVPDVPSTTATPEQYTSLIESIWACWLFIADPGAQGELHEWNKRVFAFFVSVIGMVYFFVIMGFVVDSIRDKMEDLKKGRSNVIEKNHSLLLGWSDKSVSLVKQLCLANESEGGGVVVVLAELEKERIEAELESQMEPHEYHGTKVVVRSGSPLITNDLKKVSAHTARSITIMATSIDADKSDASCLRVILSLRGLFKLQGHVVAEIRDIDNEPLVHLVGGSIVETLVSHDIIGRLILLSARSPGLSRVYNSVLGFDGDEFYNKAWPEVVGVPFGELIVRFPAATPIGVKTVKGKIVIKPSMTYKIEDGDEIIVLAEDNDTYKPEPPTLVPPVPIPVIPAKDKIKEKILVCGWRRDIQDMLVLLDSFLERGSEVHLLNELTV</sequence>
<evidence type="ECO:0000256" key="2">
    <source>
        <dbReference type="ARBA" id="ARBA00008577"/>
    </source>
</evidence>
<dbReference type="Pfam" id="PF06241">
    <property type="entry name" value="Castor_Poll_mid"/>
    <property type="match status" value="1"/>
</dbReference>
<evidence type="ECO:0000259" key="9">
    <source>
        <dbReference type="PROSITE" id="PS51201"/>
    </source>
</evidence>
<dbReference type="VEuPathDB" id="FungiDB:H257_03514"/>
<dbReference type="InterPro" id="IPR010420">
    <property type="entry name" value="CASTOR/POLLUX/SYM8_dom"/>
</dbReference>
<evidence type="ECO:0000256" key="6">
    <source>
        <dbReference type="ARBA" id="ARBA00023065"/>
    </source>
</evidence>
<comment type="caution">
    <text evidence="10">The sequence shown here is derived from an EMBL/GenBank/DDBJ whole genome shotgun (WGS) entry which is preliminary data.</text>
</comment>
<dbReference type="Proteomes" id="UP000265716">
    <property type="component" value="Unassembled WGS sequence"/>
</dbReference>
<dbReference type="InterPro" id="IPR044849">
    <property type="entry name" value="CASTOR/POLLUX/SYM8-like"/>
</dbReference>
<evidence type="ECO:0000256" key="7">
    <source>
        <dbReference type="ARBA" id="ARBA00023136"/>
    </source>
</evidence>
<evidence type="ECO:0000256" key="3">
    <source>
        <dbReference type="ARBA" id="ARBA00022448"/>
    </source>
</evidence>
<dbReference type="SUPFAM" id="SSF49265">
    <property type="entry name" value="Fibronectin type III"/>
    <property type="match status" value="2"/>
</dbReference>
<evidence type="ECO:0000313" key="10">
    <source>
        <dbReference type="EMBL" id="RHY58702.1"/>
    </source>
</evidence>
<proteinExistence type="inferred from homology"/>
<keyword evidence="7 8" id="KW-0472">Membrane</keyword>
<protein>
    <recommendedName>
        <fullName evidence="9">RCK N-terminal domain-containing protein</fullName>
    </recommendedName>
</protein>
<evidence type="ECO:0000256" key="8">
    <source>
        <dbReference type="SAM" id="Phobius"/>
    </source>
</evidence>
<reference evidence="10 11" key="1">
    <citation type="submission" date="2018-08" db="EMBL/GenBank/DDBJ databases">
        <title>Aphanomyces genome sequencing and annotation.</title>
        <authorList>
            <person name="Minardi D."/>
            <person name="Oidtmann B."/>
            <person name="Van Der Giezen M."/>
            <person name="Studholme D.J."/>
        </authorList>
    </citation>
    <scope>NUCLEOTIDE SEQUENCE [LARGE SCALE GENOMIC DNA]</scope>
    <source>
        <strain evidence="10 11">SA</strain>
    </source>
</reference>
<feature type="transmembrane region" description="Helical" evidence="8">
    <location>
        <begin position="1644"/>
        <end position="1663"/>
    </location>
</feature>
<evidence type="ECO:0000256" key="1">
    <source>
        <dbReference type="ARBA" id="ARBA00004127"/>
    </source>
</evidence>
<dbReference type="InterPro" id="IPR009030">
    <property type="entry name" value="Growth_fac_rcpt_cys_sf"/>
</dbReference>
<dbReference type="SUPFAM" id="SSF57184">
    <property type="entry name" value="Growth factor receptor domain"/>
    <property type="match status" value="1"/>
</dbReference>
<organism evidence="10 11">
    <name type="scientific">Aphanomyces astaci</name>
    <name type="common">Crayfish plague agent</name>
    <dbReference type="NCBI Taxonomy" id="112090"/>
    <lineage>
        <taxon>Eukaryota</taxon>
        <taxon>Sar</taxon>
        <taxon>Stramenopiles</taxon>
        <taxon>Oomycota</taxon>
        <taxon>Saprolegniomycetes</taxon>
        <taxon>Saprolegniales</taxon>
        <taxon>Verrucalvaceae</taxon>
        <taxon>Aphanomyces</taxon>
    </lineage>
</organism>
<keyword evidence="6" id="KW-0406">Ion transport</keyword>
<evidence type="ECO:0000256" key="5">
    <source>
        <dbReference type="ARBA" id="ARBA00022989"/>
    </source>
</evidence>
<keyword evidence="4 8" id="KW-0812">Transmembrane</keyword>
<evidence type="ECO:0000256" key="4">
    <source>
        <dbReference type="ARBA" id="ARBA00022692"/>
    </source>
</evidence>
<dbReference type="InterPro" id="IPR003148">
    <property type="entry name" value="RCK_N"/>
</dbReference>
<keyword evidence="5 8" id="KW-1133">Transmembrane helix</keyword>
<dbReference type="InterPro" id="IPR036116">
    <property type="entry name" value="FN3_sf"/>
</dbReference>
<dbReference type="InterPro" id="IPR003961">
    <property type="entry name" value="FN3_dom"/>
</dbReference>
<feature type="domain" description="RCK N-terminal" evidence="9">
    <location>
        <begin position="1788"/>
        <end position="1930"/>
    </location>
</feature>
<evidence type="ECO:0000313" key="11">
    <source>
        <dbReference type="Proteomes" id="UP000265716"/>
    </source>
</evidence>